<dbReference type="Proteomes" id="UP001642409">
    <property type="component" value="Unassembled WGS sequence"/>
</dbReference>
<evidence type="ECO:0000313" key="3">
    <source>
        <dbReference type="Proteomes" id="UP001642409"/>
    </source>
</evidence>
<reference evidence="1" key="1">
    <citation type="submission" date="2023-06" db="EMBL/GenBank/DDBJ databases">
        <authorList>
            <person name="Kurt Z."/>
        </authorList>
    </citation>
    <scope>NUCLEOTIDE SEQUENCE</scope>
</reference>
<protein>
    <submittedName>
        <fullName evidence="2">Hypothetical_protein</fullName>
    </submittedName>
</protein>
<dbReference type="AlphaFoldDB" id="A0AA86QFK5"/>
<keyword evidence="3" id="KW-1185">Reference proteome</keyword>
<organism evidence="1">
    <name type="scientific">Hexamita inflata</name>
    <dbReference type="NCBI Taxonomy" id="28002"/>
    <lineage>
        <taxon>Eukaryota</taxon>
        <taxon>Metamonada</taxon>
        <taxon>Diplomonadida</taxon>
        <taxon>Hexamitidae</taxon>
        <taxon>Hexamitinae</taxon>
        <taxon>Hexamita</taxon>
    </lineage>
</organism>
<name>A0AA86QFK5_9EUKA</name>
<reference evidence="2 3" key="2">
    <citation type="submission" date="2024-07" db="EMBL/GenBank/DDBJ databases">
        <authorList>
            <person name="Akdeniz Z."/>
        </authorList>
    </citation>
    <scope>NUCLEOTIDE SEQUENCE [LARGE SCALE GENOMIC DNA]</scope>
</reference>
<evidence type="ECO:0000313" key="2">
    <source>
        <dbReference type="EMBL" id="CAL6096064.1"/>
    </source>
</evidence>
<sequence>MSCYFKNNSKLQLQFEKEVSALVTLFCQKSPKDVQQLCNIINSLSIETRLHLFRALSEKLCVKLENLQQYYRKSFQKQLFRPITKEESEYVKQQSKQLFFMGLTHKEALKALEPVFNQQVFRYEYIEIVRSQFRTLTEQQFGSVSADQKELFVNLFADEVKMRTTSMNITKETLLGEYHKMNLADKQGLSKQIAVKLKRSMSSVQYLIRTYQKQFLE</sequence>
<proteinExistence type="predicted"/>
<gene>
    <name evidence="1" type="ORF">HINF_LOCUS45425</name>
    <name evidence="2" type="ORF">HINF_LOCUS68250</name>
</gene>
<accession>A0AA86QFK5</accession>
<evidence type="ECO:0000313" key="1">
    <source>
        <dbReference type="EMBL" id="CAI9957780.1"/>
    </source>
</evidence>
<dbReference type="EMBL" id="CATOUU010000894">
    <property type="protein sequence ID" value="CAI9957780.1"/>
    <property type="molecule type" value="Genomic_DNA"/>
</dbReference>
<comment type="caution">
    <text evidence="1">The sequence shown here is derived from an EMBL/GenBank/DDBJ whole genome shotgun (WGS) entry which is preliminary data.</text>
</comment>
<dbReference type="EMBL" id="CAXDID020000482">
    <property type="protein sequence ID" value="CAL6096064.1"/>
    <property type="molecule type" value="Genomic_DNA"/>
</dbReference>